<dbReference type="HOGENOM" id="CLU_023810_1_2_4"/>
<feature type="binding site" evidence="12">
    <location>
        <position position="269"/>
    </location>
    <ligand>
        <name>NAD(+)</name>
        <dbReference type="ChEBI" id="CHEBI:57540"/>
    </ligand>
</feature>
<dbReference type="Gene3D" id="1.20.5.100">
    <property type="entry name" value="Cytochrome c1, transmembrane anchor, C-terminal"/>
    <property type="match status" value="1"/>
</dbReference>
<dbReference type="SUPFAM" id="SSF48179">
    <property type="entry name" value="6-phosphogluconate dehydrogenase C-terminal domain-like"/>
    <property type="match status" value="1"/>
</dbReference>
<feature type="binding site" evidence="12">
    <location>
        <position position="86"/>
    </location>
    <ligand>
        <name>NAD(+)</name>
        <dbReference type="ChEBI" id="CHEBI:57540"/>
    </ligand>
</feature>
<organism evidence="14 15">
    <name type="scientific">Chromobacterium violaceum (strain ATCC 12472 / DSM 30191 / JCM 1249 / CCUG 213 / NBRC 12614 / NCIMB 9131 / NCTC 9757 / MK)</name>
    <dbReference type="NCBI Taxonomy" id="243365"/>
    <lineage>
        <taxon>Bacteria</taxon>
        <taxon>Pseudomonadati</taxon>
        <taxon>Pseudomonadota</taxon>
        <taxon>Betaproteobacteria</taxon>
        <taxon>Neisseriales</taxon>
        <taxon>Chromobacteriaceae</taxon>
        <taxon>Chromobacterium</taxon>
    </lineage>
</organism>
<comment type="similarity">
    <text evidence="2 9">Belongs to the UDP-glucose/GDP-mannose dehydrogenase family.</text>
</comment>
<evidence type="ECO:0000256" key="5">
    <source>
        <dbReference type="ARBA" id="ARBA00023002"/>
    </source>
</evidence>
<dbReference type="AlphaFoldDB" id="Q7NTL3"/>
<dbReference type="InterPro" id="IPR008927">
    <property type="entry name" value="6-PGluconate_DH-like_C_sf"/>
</dbReference>
<dbReference type="Pfam" id="PF03720">
    <property type="entry name" value="UDPG_MGDP_dh_C"/>
    <property type="match status" value="1"/>
</dbReference>
<feature type="binding site" evidence="11">
    <location>
        <position position="210"/>
    </location>
    <ligand>
        <name>substrate</name>
    </ligand>
</feature>
<feature type="binding site" evidence="11">
    <location>
        <begin position="255"/>
        <end position="259"/>
    </location>
    <ligand>
        <name>substrate</name>
    </ligand>
</feature>
<evidence type="ECO:0000256" key="8">
    <source>
        <dbReference type="ARBA" id="ARBA00053241"/>
    </source>
</evidence>
<evidence type="ECO:0000256" key="7">
    <source>
        <dbReference type="ARBA" id="ARBA00047473"/>
    </source>
</evidence>
<accession>Q7NTL3</accession>
<dbReference type="GO" id="GO:0006065">
    <property type="term" value="P:UDP-glucuronate biosynthetic process"/>
    <property type="evidence" value="ECO:0007669"/>
    <property type="project" value="UniProtKB-UniPathway"/>
</dbReference>
<dbReference type="Pfam" id="PF00984">
    <property type="entry name" value="UDPG_MGDP_dh"/>
    <property type="match status" value="1"/>
</dbReference>
<keyword evidence="15" id="KW-1185">Reference proteome</keyword>
<dbReference type="SUPFAM" id="SSF52413">
    <property type="entry name" value="UDP-glucose/GDP-mannose dehydrogenase C-terminal domain"/>
    <property type="match status" value="1"/>
</dbReference>
<feature type="binding site" evidence="11">
    <location>
        <begin position="155"/>
        <end position="158"/>
    </location>
    <ligand>
        <name>substrate</name>
    </ligand>
</feature>
<evidence type="ECO:0000313" key="14">
    <source>
        <dbReference type="EMBL" id="AAQ60710.1"/>
    </source>
</evidence>
<dbReference type="InterPro" id="IPR014027">
    <property type="entry name" value="UDP-Glc/GDP-Man_DH_C"/>
</dbReference>
<dbReference type="GO" id="GO:0000271">
    <property type="term" value="P:polysaccharide biosynthetic process"/>
    <property type="evidence" value="ECO:0007669"/>
    <property type="project" value="InterPro"/>
</dbReference>
<reference evidence="14 15" key="1">
    <citation type="journal article" date="2003" name="Proc. Natl. Acad. Sci. U.S.A.">
        <title>The complete genome sequence of Chromobacterium violaceum reveals remarkable and exploitable bacterial adaptability.</title>
        <authorList>
            <person name="Vasconcelos A.T.R."/>
            <person name="de Almeida D.F."/>
            <person name="Almeida F.C."/>
            <person name="de Almeida L.G.P."/>
            <person name="de Almeida R."/>
            <person name="Goncalves J.A.A."/>
            <person name="Andrade E.M."/>
            <person name="Antonio R.V."/>
            <person name="Araripe J."/>
            <person name="de Araujo M.F.F."/>
            <person name="Filho S.A."/>
            <person name="Azevedo V."/>
            <person name="Batista A.J."/>
            <person name="Bataus L.A.M."/>
            <person name="Batista J.S."/>
            <person name="Belo A."/>
            <person name="vander Berg C."/>
            <person name="Blamey J."/>
            <person name="Bogo M."/>
            <person name="Bonato S."/>
            <person name="Bordignon J."/>
            <person name="Brito C.A."/>
            <person name="Brocchi M."/>
            <person name="Burity H.A."/>
            <person name="Camargo A.A."/>
            <person name="Cardoso D.D.P."/>
            <person name="Carneiro N.P."/>
            <person name="Carraro D.M."/>
            <person name="Carvalho C.M.B."/>
            <person name="Cascardo J.C.M."/>
            <person name="Cavada B.S."/>
            <person name="Chueire L.M.O."/>
            <person name="Pasa T.B.C."/>
            <person name="Duran N."/>
            <person name="Fagundes N."/>
            <person name="Falcao C.L."/>
            <person name="Fantinatti F."/>
            <person name="Farias I.P."/>
            <person name="Felipe M.S.S."/>
            <person name="Ferrari L.P."/>
            <person name="Ferro J.A."/>
            <person name="Ferro M.I.T."/>
            <person name="Franco G.R."/>
            <person name="Freitas N.S.A."/>
            <person name="Furlan L.R."/>
            <person name="Gazzinelli R.T."/>
            <person name="Gomes E.A."/>
            <person name="Goncalves P.R."/>
            <person name="Grangeiro T.B."/>
            <person name="Grattapaglia D."/>
            <person name="Grisard E.C."/>
            <person name="Guimaraes C.T."/>
            <person name="Hanna E.S."/>
            <person name="Hungria M."/>
            <person name="Jardim S.N."/>
            <person name="Laurino J."/>
            <person name="Leoi L.C.T."/>
            <person name="Fassarella L."/>
            <person name="Lima A."/>
            <person name="Loureiro M.F."/>
            <person name="Lyra M.C.P."/>
            <person name="Macedo M."/>
            <person name="Madeira H.M.F."/>
            <person name="Manfio G.P."/>
            <person name="Maranhao A.Q."/>
            <person name="Martins W.S."/>
            <person name="di Mauro S.M.Z."/>
            <person name="de Medeiros S.R.B."/>
            <person name="Meissner R.D.V."/>
            <person name="Menck C.F.M."/>
            <person name="Moreira M.A.M."/>
            <person name="Nascimento F.F."/>
            <person name="Nicolas M.F."/>
            <person name="Oliveira J.G."/>
            <person name="Oliveira S.C."/>
            <person name="Paixao R.F.C."/>
            <person name="Parente J.A."/>
            <person name="Pedrosa F.O."/>
            <person name="Pena S.J.D."/>
            <person name="Perreira J.O."/>
            <person name="Perreira M."/>
            <person name="Pinto L.S.R.C."/>
            <person name="Pinto L.S."/>
            <person name="Porto J.I.R."/>
            <person name="Potrich D.P."/>
            <person name="Neto C.E.R."/>
            <person name="Reis A.M.M."/>
            <person name="Rigo L.U."/>
            <person name="Rondinelli E."/>
            <person name="dos Santos E.B.P."/>
            <person name="Santos F.R."/>
            <person name="Schneider M.P.C."/>
            <person name="Seuanez H.N."/>
            <person name="Silva A.M.R."/>
            <person name="da Silva A.L.C."/>
            <person name="Silva D.W."/>
            <person name="Silva R."/>
            <person name="Simoes I.C."/>
            <person name="Simon D."/>
            <person name="Soares C.M.A."/>
            <person name="Soares R.B.A."/>
            <person name="Souza E.M."/>
            <person name="Souza K.R.L."/>
            <person name="Souza R.C."/>
            <person name="Steffens M.B.R."/>
            <person name="Steindel M."/>
            <person name="Teixeira S.R."/>
            <person name="Urmenyi T."/>
            <person name="Vettore A."/>
            <person name="Wassem R."/>
            <person name="Zaha A."/>
            <person name="Simpson A.J.G."/>
        </authorList>
    </citation>
    <scope>NUCLEOTIDE SEQUENCE [LARGE SCALE GENOMIC DNA]</scope>
    <source>
        <strain evidence="15">ATCC 12472 / DSM 30191 / JCM 1249 / NBRC 12614 / NCIMB 9131 / NCTC 9757</strain>
    </source>
</reference>
<feature type="binding site" evidence="12">
    <location>
        <position position="35"/>
    </location>
    <ligand>
        <name>NAD(+)</name>
        <dbReference type="ChEBI" id="CHEBI:57540"/>
    </ligand>
</feature>
<dbReference type="Pfam" id="PF03721">
    <property type="entry name" value="UDPG_MGDP_dh_N"/>
    <property type="match status" value="1"/>
</dbReference>
<dbReference type="FunFam" id="1.20.5.100:FF:000001">
    <property type="entry name" value="UDP-glucose 6-dehydrogenase"/>
    <property type="match status" value="1"/>
</dbReference>
<feature type="binding site" evidence="12">
    <location>
        <position position="121"/>
    </location>
    <ligand>
        <name>NAD(+)</name>
        <dbReference type="ChEBI" id="CHEBI:57540"/>
    </ligand>
</feature>
<keyword evidence="6 9" id="KW-0520">NAD</keyword>
<dbReference type="InterPro" id="IPR036291">
    <property type="entry name" value="NAD(P)-bd_dom_sf"/>
</dbReference>
<dbReference type="InterPro" id="IPR014026">
    <property type="entry name" value="UDP-Glc/GDP-Man_DH_dimer"/>
</dbReference>
<feature type="binding site" evidence="12">
    <location>
        <position position="158"/>
    </location>
    <ligand>
        <name>NAD(+)</name>
        <dbReference type="ChEBI" id="CHEBI:57540"/>
    </ligand>
</feature>
<dbReference type="UniPathway" id="UPA00038">
    <property type="reaction ID" value="UER00491"/>
</dbReference>
<comment type="pathway">
    <text evidence="1">Nucleotide-sugar biosynthesis; UDP-alpha-D-glucuronate biosynthesis; UDP-alpha-D-glucuronate from UDP-alpha-D-glucose: step 1/1.</text>
</comment>
<evidence type="ECO:0000256" key="12">
    <source>
        <dbReference type="PIRSR" id="PIRSR500134-3"/>
    </source>
</evidence>
<dbReference type="PIRSF" id="PIRSF500134">
    <property type="entry name" value="UDPglc_DH_bac"/>
    <property type="match status" value="1"/>
</dbReference>
<evidence type="ECO:0000256" key="3">
    <source>
        <dbReference type="ARBA" id="ARBA00012954"/>
    </source>
</evidence>
<evidence type="ECO:0000256" key="10">
    <source>
        <dbReference type="PIRSR" id="PIRSR500134-1"/>
    </source>
</evidence>
<dbReference type="SUPFAM" id="SSF51735">
    <property type="entry name" value="NAD(P)-binding Rossmann-fold domains"/>
    <property type="match status" value="1"/>
</dbReference>
<dbReference type="PIRSF" id="PIRSF000124">
    <property type="entry name" value="UDPglc_GDPman_dh"/>
    <property type="match status" value="1"/>
</dbReference>
<dbReference type="GO" id="GO:0051287">
    <property type="term" value="F:NAD binding"/>
    <property type="evidence" value="ECO:0007669"/>
    <property type="project" value="InterPro"/>
</dbReference>
<comment type="function">
    <text evidence="8">Catalyzes the conversion of UDP-glucose into UDP-glucuronate, one of the precursors of teichuronic acid.</text>
</comment>
<evidence type="ECO:0000256" key="4">
    <source>
        <dbReference type="ARBA" id="ARBA00015132"/>
    </source>
</evidence>
<proteinExistence type="inferred from homology"/>
<evidence type="ECO:0000256" key="1">
    <source>
        <dbReference type="ARBA" id="ARBA00004701"/>
    </source>
</evidence>
<dbReference type="Gene3D" id="3.40.50.720">
    <property type="entry name" value="NAD(P)-binding Rossmann-like Domain"/>
    <property type="match status" value="2"/>
</dbReference>
<dbReference type="eggNOG" id="COG1004">
    <property type="taxonomic scope" value="Bacteria"/>
</dbReference>
<dbReference type="InterPro" id="IPR028357">
    <property type="entry name" value="UDPglc_DH_bac"/>
</dbReference>
<dbReference type="EC" id="1.1.1.22" evidence="3 9"/>
<dbReference type="InterPro" id="IPR017476">
    <property type="entry name" value="UDP-Glc/GDP-Man"/>
</dbReference>
<dbReference type="Proteomes" id="UP000001424">
    <property type="component" value="Chromosome"/>
</dbReference>
<protein>
    <recommendedName>
        <fullName evidence="4 9">UDP-glucose 6-dehydrogenase</fullName>
        <ecNumber evidence="3 9">1.1.1.22</ecNumber>
    </recommendedName>
</protein>
<feature type="domain" description="UDP-glucose/GDP-mannose dehydrogenase C-terminal" evidence="13">
    <location>
        <begin position="320"/>
        <end position="424"/>
    </location>
</feature>
<keyword evidence="5 9" id="KW-0560">Oxidoreductase</keyword>
<feature type="binding site" evidence="12">
    <location>
        <position position="30"/>
    </location>
    <ligand>
        <name>NAD(+)</name>
        <dbReference type="ChEBI" id="CHEBI:57540"/>
    </ligand>
</feature>
<evidence type="ECO:0000256" key="11">
    <source>
        <dbReference type="PIRSR" id="PIRSR500134-2"/>
    </source>
</evidence>
<dbReference type="EMBL" id="AE016825">
    <property type="protein sequence ID" value="AAQ60710.1"/>
    <property type="molecule type" value="Genomic_DNA"/>
</dbReference>
<gene>
    <name evidence="14" type="primary">ugd</name>
    <name evidence="14" type="ordered locus">CV_3041</name>
</gene>
<dbReference type="RefSeq" id="WP_011136588.1">
    <property type="nucleotide sequence ID" value="NC_005085.1"/>
</dbReference>
<sequence>MKVTVIGSGYVGLVTGTCLAETGYHVCCLDVDPRKIEILQSGGIPIFEPGLEDMVKRNVAAGRLHFTTDVAASVAFGDIQFIAVGTPPDEDGSADLQYVLAAARNIARHMTDYRVVVDKSTVPVGTADKVRAAIADELAARGADIPFSVVSNPEFLKEGAAIDDFMRPDRVVIGADDDRAAEIMRRLYKPFQRSHERVLLMDVRSAELTKYAANAMLATRISFMNELANLAETMGADIEQVRQGMGSDPRIGYHFLYPGVGYGGSCFPKDVKALVQTAKENGHTLRVLTAVEEANEVQKLRLVEKVVSRFGEDLSGRRFALWGLAFKPNTDDMREAPSRVIVEELTRRGAEIVAFDPVAAHEAQRVMTGVNGIAFAEDMMKALQDADALLIVTEWKMFRAPDFEAVRRSLKQPLIFDGRNMYDPAWLREQGFDYHAIGR</sequence>
<dbReference type="PANTHER" id="PTHR43750">
    <property type="entry name" value="UDP-GLUCOSE 6-DEHYDROGENASE TUAD"/>
    <property type="match status" value="1"/>
</dbReference>
<dbReference type="SMART" id="SM00984">
    <property type="entry name" value="UDPG_MGDP_dh_C"/>
    <property type="match status" value="1"/>
</dbReference>
<evidence type="ECO:0000256" key="9">
    <source>
        <dbReference type="PIRNR" id="PIRNR000124"/>
    </source>
</evidence>
<dbReference type="PANTHER" id="PTHR43750:SF3">
    <property type="entry name" value="UDP-GLUCOSE 6-DEHYDROGENASE TUAD"/>
    <property type="match status" value="1"/>
</dbReference>
<evidence type="ECO:0000313" key="15">
    <source>
        <dbReference type="Proteomes" id="UP000001424"/>
    </source>
</evidence>
<evidence type="ECO:0000256" key="2">
    <source>
        <dbReference type="ARBA" id="ARBA00006601"/>
    </source>
</evidence>
<dbReference type="KEGG" id="cvi:CV_3041"/>
<dbReference type="OrthoDB" id="9803238at2"/>
<dbReference type="InterPro" id="IPR001732">
    <property type="entry name" value="UDP-Glc/GDP-Man_DH_N"/>
</dbReference>
<dbReference type="GO" id="GO:0003979">
    <property type="term" value="F:UDP-glucose 6-dehydrogenase activity"/>
    <property type="evidence" value="ECO:0007669"/>
    <property type="project" value="UniProtKB-EC"/>
</dbReference>
<evidence type="ECO:0000256" key="6">
    <source>
        <dbReference type="ARBA" id="ARBA00023027"/>
    </source>
</evidence>
<feature type="binding site" evidence="12">
    <location>
        <position position="334"/>
    </location>
    <ligand>
        <name>NAD(+)</name>
        <dbReference type="ChEBI" id="CHEBI:57540"/>
    </ligand>
</feature>
<name>Q7NTL3_CHRVO</name>
<feature type="binding site" evidence="11">
    <location>
        <position position="263"/>
    </location>
    <ligand>
        <name>substrate</name>
    </ligand>
</feature>
<feature type="binding site" evidence="11">
    <location>
        <position position="327"/>
    </location>
    <ligand>
        <name>substrate</name>
    </ligand>
</feature>
<evidence type="ECO:0000259" key="13">
    <source>
        <dbReference type="SMART" id="SM00984"/>
    </source>
</evidence>
<dbReference type="STRING" id="243365.CV_3041"/>
<feature type="active site" description="Nucleophile" evidence="10">
    <location>
        <position position="266"/>
    </location>
</feature>
<comment type="catalytic activity">
    <reaction evidence="7 9">
        <text>UDP-alpha-D-glucose + 2 NAD(+) + H2O = UDP-alpha-D-glucuronate + 2 NADH + 3 H(+)</text>
        <dbReference type="Rhea" id="RHEA:23596"/>
        <dbReference type="ChEBI" id="CHEBI:15377"/>
        <dbReference type="ChEBI" id="CHEBI:15378"/>
        <dbReference type="ChEBI" id="CHEBI:57540"/>
        <dbReference type="ChEBI" id="CHEBI:57945"/>
        <dbReference type="ChEBI" id="CHEBI:58052"/>
        <dbReference type="ChEBI" id="CHEBI:58885"/>
        <dbReference type="EC" id="1.1.1.22"/>
    </reaction>
</comment>
<dbReference type="InterPro" id="IPR036220">
    <property type="entry name" value="UDP-Glc/GDP-Man_DH_C_sf"/>
</dbReference>
<dbReference type="NCBIfam" id="TIGR03026">
    <property type="entry name" value="NDP-sugDHase"/>
    <property type="match status" value="1"/>
</dbReference>